<dbReference type="InterPro" id="IPR000835">
    <property type="entry name" value="HTH_MarR-typ"/>
</dbReference>
<dbReference type="GO" id="GO:0003700">
    <property type="term" value="F:DNA-binding transcription factor activity"/>
    <property type="evidence" value="ECO:0007669"/>
    <property type="project" value="InterPro"/>
</dbReference>
<evidence type="ECO:0000259" key="4">
    <source>
        <dbReference type="PROSITE" id="PS50995"/>
    </source>
</evidence>
<dbReference type="SUPFAM" id="SSF46785">
    <property type="entry name" value="Winged helix' DNA-binding domain"/>
    <property type="match status" value="1"/>
</dbReference>
<protein>
    <submittedName>
        <fullName evidence="5">DNA-binding MarR family transcriptional regulator</fullName>
    </submittedName>
</protein>
<comment type="caution">
    <text evidence="5">The sequence shown here is derived from an EMBL/GenBank/DDBJ whole genome shotgun (WGS) entry which is preliminary data.</text>
</comment>
<dbReference type="RefSeq" id="WP_165404442.1">
    <property type="nucleotide sequence ID" value="NZ_SGXC01000001.1"/>
</dbReference>
<proteinExistence type="predicted"/>
<dbReference type="InterPro" id="IPR052067">
    <property type="entry name" value="Metal_resp_HTH_trans_reg"/>
</dbReference>
<accession>A0A4Q7NJE8</accession>
<dbReference type="Gene3D" id="1.10.10.10">
    <property type="entry name" value="Winged helix-like DNA-binding domain superfamily/Winged helix DNA-binding domain"/>
    <property type="match status" value="1"/>
</dbReference>
<dbReference type="EMBL" id="SGXC01000001">
    <property type="protein sequence ID" value="RZS85018.1"/>
    <property type="molecule type" value="Genomic_DNA"/>
</dbReference>
<dbReference type="PANTHER" id="PTHR35790:SF4">
    <property type="entry name" value="HTH-TYPE TRANSCRIPTIONAL REGULATOR PCHR"/>
    <property type="match status" value="1"/>
</dbReference>
<dbReference type="PRINTS" id="PR00598">
    <property type="entry name" value="HTHMARR"/>
</dbReference>
<evidence type="ECO:0000313" key="5">
    <source>
        <dbReference type="EMBL" id="RZS85018.1"/>
    </source>
</evidence>
<evidence type="ECO:0000256" key="3">
    <source>
        <dbReference type="ARBA" id="ARBA00023163"/>
    </source>
</evidence>
<evidence type="ECO:0000256" key="2">
    <source>
        <dbReference type="ARBA" id="ARBA00023125"/>
    </source>
</evidence>
<dbReference type="InterPro" id="IPR036390">
    <property type="entry name" value="WH_DNA-bd_sf"/>
</dbReference>
<dbReference type="AlphaFoldDB" id="A0A4Q7NJE8"/>
<dbReference type="GO" id="GO:0003677">
    <property type="term" value="F:DNA binding"/>
    <property type="evidence" value="ECO:0007669"/>
    <property type="project" value="UniProtKB-KW"/>
</dbReference>
<keyword evidence="3" id="KW-0804">Transcription</keyword>
<dbReference type="InterPro" id="IPR036388">
    <property type="entry name" value="WH-like_DNA-bd_sf"/>
</dbReference>
<evidence type="ECO:0000256" key="1">
    <source>
        <dbReference type="ARBA" id="ARBA00023015"/>
    </source>
</evidence>
<dbReference type="Proteomes" id="UP000292445">
    <property type="component" value="Unassembled WGS sequence"/>
</dbReference>
<feature type="domain" description="HTH marR-type" evidence="4">
    <location>
        <begin position="23"/>
        <end position="166"/>
    </location>
</feature>
<dbReference type="Pfam" id="PF12802">
    <property type="entry name" value="MarR_2"/>
    <property type="match status" value="1"/>
</dbReference>
<keyword evidence="1" id="KW-0805">Transcription regulation</keyword>
<keyword evidence="6" id="KW-1185">Reference proteome</keyword>
<evidence type="ECO:0000313" key="6">
    <source>
        <dbReference type="Proteomes" id="UP000292445"/>
    </source>
</evidence>
<keyword evidence="2 5" id="KW-0238">DNA-binding</keyword>
<organism evidence="5 6">
    <name type="scientific">Pigmentiphaga kullae</name>
    <dbReference type="NCBI Taxonomy" id="151784"/>
    <lineage>
        <taxon>Bacteria</taxon>
        <taxon>Pseudomonadati</taxon>
        <taxon>Pseudomonadota</taxon>
        <taxon>Betaproteobacteria</taxon>
        <taxon>Burkholderiales</taxon>
        <taxon>Alcaligenaceae</taxon>
        <taxon>Pigmentiphaga</taxon>
    </lineage>
</organism>
<sequence length="171" mass="19313">MAIKRSTSASPRPAGEHHSLRLDAFLPYRLNMLSSLVADRFARSYAAYSERFGIDGPRWRVISFLGEKRGTQEEHGAMTARDICAKTRMTKVMVSRAIADLEAAGLIQRRPNENDRREAFLDLTDAGEEVYWAIVPVALEFQEDLLADLSAQERATLFRVVDKLQGRALKM</sequence>
<gene>
    <name evidence="5" type="ORF">EV675_1040</name>
</gene>
<dbReference type="SMART" id="SM00347">
    <property type="entry name" value="HTH_MARR"/>
    <property type="match status" value="1"/>
</dbReference>
<dbReference type="PANTHER" id="PTHR35790">
    <property type="entry name" value="HTH-TYPE TRANSCRIPTIONAL REGULATOR PCHR"/>
    <property type="match status" value="1"/>
</dbReference>
<name>A0A4Q7NJE8_9BURK</name>
<dbReference type="PROSITE" id="PS50995">
    <property type="entry name" value="HTH_MARR_2"/>
    <property type="match status" value="1"/>
</dbReference>
<reference evidence="5 6" key="1">
    <citation type="submission" date="2019-02" db="EMBL/GenBank/DDBJ databases">
        <title>Genomic Encyclopedia of Type Strains, Phase IV (KMG-IV): sequencing the most valuable type-strain genomes for metagenomic binning, comparative biology and taxonomic classification.</title>
        <authorList>
            <person name="Goeker M."/>
        </authorList>
    </citation>
    <scope>NUCLEOTIDE SEQUENCE [LARGE SCALE GENOMIC DNA]</scope>
    <source>
        <strain evidence="5 6">K24</strain>
    </source>
</reference>